<dbReference type="Pfam" id="PF00566">
    <property type="entry name" value="RabGAP-TBC"/>
    <property type="match status" value="1"/>
</dbReference>
<feature type="repeat" description="RCC1" evidence="2">
    <location>
        <begin position="745"/>
        <end position="801"/>
    </location>
</feature>
<feature type="repeat" description="RCC1" evidence="2">
    <location>
        <begin position="858"/>
        <end position="909"/>
    </location>
</feature>
<feature type="region of interest" description="Disordered" evidence="3">
    <location>
        <begin position="374"/>
        <end position="401"/>
    </location>
</feature>
<evidence type="ECO:0000256" key="1">
    <source>
        <dbReference type="ARBA" id="ARBA00022737"/>
    </source>
</evidence>
<keyword evidence="1" id="KW-0677">Repeat</keyword>
<dbReference type="GO" id="GO:0035091">
    <property type="term" value="F:phosphatidylinositol binding"/>
    <property type="evidence" value="ECO:0007669"/>
    <property type="project" value="InterPro"/>
</dbReference>
<feature type="compositionally biased region" description="Acidic residues" evidence="3">
    <location>
        <begin position="470"/>
        <end position="505"/>
    </location>
</feature>
<protein>
    <recommendedName>
        <fullName evidence="4">Rab-GAP TBC domain-containing protein</fullName>
    </recommendedName>
</protein>
<sequence>MGGFGFGLLTDVQMLGFYQAQHAHDRKTFLAYVLQVGTTSSHFLVYRRYSQIASLAAKLHFHPPVGLPPKYALQVFPLSGAQLQQRFDGLQSFLREVLAHLSRQHAAGLHHDASSSAGLDMQILCDFVAHHRNRPPKPVKGELPNWAKPAAAATTWADADSVTDSEDVGLLESDGDSDQELLLELEDAGPAGDVSTQFRNEVLQAEGNLSALWHCVRAYMQATTAWWGATTAVLDEYKRVADMSLFAQAQLDGEGDTQRKNGDDGMDHAERLVKALTRLLESVQPEFEKKCEDAVLSPLESLSHDVLPEIKHTYWTRHNLGYEDTANVRRLQQERETLHGKLRADVQSSMTALVALQNEMLAAMHDQLHGFERVQRMPRQRSKSQPVLNRRNSRRGRRSPRAIRISLKTMQPSSAQVNDIHDGAAVTGNMELEGERQELQTSAVSVSEQDSDGTHDINNGDESMVKSGESVEEVDGNESDDEEEEGGVDDEAEGGEATEFEEEDAATQHLEEPSSHMWVWGRPPSLEGGTPLVLRPKQVSLVHGQPIVQVACGGEHLLYLTSTGDVYSYGDNEDKKAAAVTIAVNNTNSTDTDTTRTNMNTSFLAPHLVEELALEKALHRTTIATIACGAQHSLAITDGGELYTWGSGEDGRLGHGDMRDRAVPRKIMSLLRESVMSASCGGAHTAVLTAKGTVFTFGRGRNGRLGLGDNKWRDTPHQIVGFPQRARISQIVCGWNFTAALDRQGNIFTWGKTGEGQCGLGYVDKDQMVPRCVEKLREVAAGSSVVDVACGYTHTVVLTASGELYSWGLGEYGQLGTGDVYQPLPARVQLPPDALCGPDHLVRVYCGAFHSIATTEKRIMFAWGLNSYGACGLGHTANKDKPERIDCFSSQTELVVACGHKYTIALEVHPSLYEQSSSQAMMQTGAAVNGLEMPRTMRQFSEGSEASEDDPYLGRVSPGKPITPPVATRRHRRGSPPTLAMDLGDVPREAIHEKEEELRRAKKLWRTRILRDWEENKDTPLAHSLWRQGIPPSIRARVWPMAIGNKLKVTPEMFKIYRRRAAAYKKDRAAKEKDGAVDGGREHTLALIDTDLPRTFPSLKLFDSSGPYYAFLLEVLETYACYRPDLGYIQGMSYLAAMLCLHMPQDRYLAFQCLANLMVNEHLFTFYLLDADLANVYYTLFDTFLNSRLPRLHAHLRDIGVFSCSMYLMNWLQTLFLQVLPLESAARVFDNFLLDGTVFLFRTAMAIHELLAPQLMGAEMDVALPLLQRNVIYQDAWNARVSEQALFDTVATIAVPSHIFSALDRVVNDVFFYEKRGDPETIGGKKMMAFASGGQSVGIGHVKHERRRMYAISDALNGVLGGF</sequence>
<dbReference type="InterPro" id="IPR001683">
    <property type="entry name" value="PX_dom"/>
</dbReference>
<dbReference type="PROSITE" id="PS50012">
    <property type="entry name" value="RCC1_3"/>
    <property type="match status" value="7"/>
</dbReference>
<evidence type="ECO:0000313" key="5">
    <source>
        <dbReference type="EMBL" id="KAG7376512.1"/>
    </source>
</evidence>
<dbReference type="Pfam" id="PF25390">
    <property type="entry name" value="WD40_RLD"/>
    <property type="match status" value="1"/>
</dbReference>
<dbReference type="Proteomes" id="UP000694044">
    <property type="component" value="Unassembled WGS sequence"/>
</dbReference>
<feature type="repeat" description="RCC1" evidence="2">
    <location>
        <begin position="515"/>
        <end position="563"/>
    </location>
</feature>
<feature type="region of interest" description="Disordered" evidence="3">
    <location>
        <begin position="941"/>
        <end position="982"/>
    </location>
</feature>
<comment type="caution">
    <text evidence="5">The sequence shown here is derived from an EMBL/GenBank/DDBJ whole genome shotgun (WGS) entry which is preliminary data.</text>
</comment>
<dbReference type="Pfam" id="PF13540">
    <property type="entry name" value="RCC1_2"/>
    <property type="match status" value="1"/>
</dbReference>
<dbReference type="PROSITE" id="PS00626">
    <property type="entry name" value="RCC1_2"/>
    <property type="match status" value="2"/>
</dbReference>
<dbReference type="Pfam" id="PF00415">
    <property type="entry name" value="RCC1"/>
    <property type="match status" value="1"/>
</dbReference>
<feature type="repeat" description="RCC1" evidence="2">
    <location>
        <begin position="692"/>
        <end position="744"/>
    </location>
</feature>
<evidence type="ECO:0000256" key="3">
    <source>
        <dbReference type="SAM" id="MobiDB-lite"/>
    </source>
</evidence>
<name>A0A8T1V5I6_9STRA</name>
<reference evidence="5" key="1">
    <citation type="submission" date="2021-02" db="EMBL/GenBank/DDBJ databases">
        <authorList>
            <person name="Palmer J.M."/>
        </authorList>
    </citation>
    <scope>NUCLEOTIDE SEQUENCE</scope>
    <source>
        <strain evidence="5">SCRP734</strain>
    </source>
</reference>
<evidence type="ECO:0000256" key="2">
    <source>
        <dbReference type="PROSITE-ProRule" id="PRU00235"/>
    </source>
</evidence>
<proteinExistence type="predicted"/>
<gene>
    <name evidence="5" type="ORF">PHYPSEUDO_013229</name>
</gene>
<keyword evidence="6" id="KW-1185">Reference proteome</keyword>
<dbReference type="CDD" id="cd06093">
    <property type="entry name" value="PX_domain"/>
    <property type="match status" value="1"/>
</dbReference>
<dbReference type="InterPro" id="IPR000408">
    <property type="entry name" value="Reg_chr_condens"/>
</dbReference>
<dbReference type="PROSITE" id="PS50086">
    <property type="entry name" value="TBC_RABGAP"/>
    <property type="match status" value="1"/>
</dbReference>
<feature type="repeat" description="RCC1" evidence="2">
    <location>
        <begin position="564"/>
        <end position="639"/>
    </location>
</feature>
<feature type="region of interest" description="Disordered" evidence="3">
    <location>
        <begin position="434"/>
        <end position="518"/>
    </location>
</feature>
<evidence type="ECO:0000259" key="4">
    <source>
        <dbReference type="PROSITE" id="PS50086"/>
    </source>
</evidence>
<organism evidence="5 6">
    <name type="scientific">Phytophthora pseudosyringae</name>
    <dbReference type="NCBI Taxonomy" id="221518"/>
    <lineage>
        <taxon>Eukaryota</taxon>
        <taxon>Sar</taxon>
        <taxon>Stramenopiles</taxon>
        <taxon>Oomycota</taxon>
        <taxon>Peronosporomycetes</taxon>
        <taxon>Peronosporales</taxon>
        <taxon>Peronosporaceae</taxon>
        <taxon>Phytophthora</taxon>
    </lineage>
</organism>
<dbReference type="InterPro" id="IPR000195">
    <property type="entry name" value="Rab-GAP-TBC_dom"/>
</dbReference>
<feature type="domain" description="Rab-GAP TBC" evidence="4">
    <location>
        <begin position="1029"/>
        <end position="1236"/>
    </location>
</feature>
<dbReference type="OrthoDB" id="294251at2759"/>
<feature type="compositionally biased region" description="Basic residues" evidence="3">
    <location>
        <begin position="391"/>
        <end position="401"/>
    </location>
</feature>
<dbReference type="EMBL" id="JAGDFM010000678">
    <property type="protein sequence ID" value="KAG7376512.1"/>
    <property type="molecule type" value="Genomic_DNA"/>
</dbReference>
<feature type="compositionally biased region" description="Polar residues" evidence="3">
    <location>
        <begin position="439"/>
        <end position="448"/>
    </location>
</feature>
<feature type="repeat" description="RCC1" evidence="2">
    <location>
        <begin position="640"/>
        <end position="691"/>
    </location>
</feature>
<dbReference type="SMART" id="SM00164">
    <property type="entry name" value="TBC"/>
    <property type="match status" value="1"/>
</dbReference>
<dbReference type="Pfam" id="PF00787">
    <property type="entry name" value="PX"/>
    <property type="match status" value="1"/>
</dbReference>
<dbReference type="InterPro" id="IPR058923">
    <property type="entry name" value="RCC1-like_dom"/>
</dbReference>
<feature type="repeat" description="RCC1" evidence="2">
    <location>
        <begin position="802"/>
        <end position="857"/>
    </location>
</feature>
<dbReference type="InterPro" id="IPR051625">
    <property type="entry name" value="Signaling_Regulatory_Domain"/>
</dbReference>
<accession>A0A8T1V5I6</accession>
<evidence type="ECO:0000313" key="6">
    <source>
        <dbReference type="Proteomes" id="UP000694044"/>
    </source>
</evidence>
<dbReference type="PANTHER" id="PTHR22872">
    <property type="entry name" value="BTK-BINDING PROTEIN-RELATED"/>
    <property type="match status" value="1"/>
</dbReference>